<keyword evidence="3" id="KW-1185">Reference proteome</keyword>
<feature type="region of interest" description="Disordered" evidence="1">
    <location>
        <begin position="361"/>
        <end position="411"/>
    </location>
</feature>
<dbReference type="AlphaFoldDB" id="A0A4Q2DXM9"/>
<dbReference type="EMBL" id="SDEE01000023">
    <property type="protein sequence ID" value="RXW24222.1"/>
    <property type="molecule type" value="Genomic_DNA"/>
</dbReference>
<feature type="compositionally biased region" description="Basic and acidic residues" evidence="1">
    <location>
        <begin position="145"/>
        <end position="191"/>
    </location>
</feature>
<reference evidence="2 3" key="1">
    <citation type="submission" date="2019-01" db="EMBL/GenBank/DDBJ databases">
        <title>Draft genome sequence of Psathyrella aberdarensis IHI B618.</title>
        <authorList>
            <person name="Buettner E."/>
            <person name="Kellner H."/>
        </authorList>
    </citation>
    <scope>NUCLEOTIDE SEQUENCE [LARGE SCALE GENOMIC DNA]</scope>
    <source>
        <strain evidence="2 3">IHI B618</strain>
    </source>
</reference>
<protein>
    <submittedName>
        <fullName evidence="2">Uncharacterized protein</fullName>
    </submittedName>
</protein>
<name>A0A4Q2DXM9_9AGAR</name>
<evidence type="ECO:0000256" key="1">
    <source>
        <dbReference type="SAM" id="MobiDB-lite"/>
    </source>
</evidence>
<evidence type="ECO:0000313" key="2">
    <source>
        <dbReference type="EMBL" id="RXW24222.1"/>
    </source>
</evidence>
<gene>
    <name evidence="2" type="ORF">EST38_g1598</name>
</gene>
<dbReference type="Proteomes" id="UP000290288">
    <property type="component" value="Unassembled WGS sequence"/>
</dbReference>
<comment type="caution">
    <text evidence="2">The sequence shown here is derived from an EMBL/GenBank/DDBJ whole genome shotgun (WGS) entry which is preliminary data.</text>
</comment>
<dbReference type="OrthoDB" id="3098439at2759"/>
<feature type="compositionally biased region" description="Basic and acidic residues" evidence="1">
    <location>
        <begin position="368"/>
        <end position="385"/>
    </location>
</feature>
<evidence type="ECO:0000313" key="3">
    <source>
        <dbReference type="Proteomes" id="UP000290288"/>
    </source>
</evidence>
<sequence length="551" mass="60724">MDDQISLETLKKEAEDLEKLILASVNMEDAGFYSTISTPLARLMSRIKKTGHMESRNEIMGSELIRAWTQEYWGYRKNPAQPPSRAWLEPFLKVRQDKAGTPGVSGQQHRSPSPEGDAMDVDSRPPAIDLRTIQGKPPVSTPPNLDKEVAGSREKGREVEPMQVADRDERPAVLEKKDPETARKEASRADSEDPPLPKPRVRKPAEKRKIVSPEYVDSGSDTPDPPKPPPKKPKLDKGKHTAPVPRYQSQEGRFEGTPGKYEVFKSGEPYLVPIESAPFPLTYAGLNLVNNTPLSDKERAVFELWMEWIEEHRPDLNPPQAPRKKFTPGAARIPWSVNTLPDGWVEKEVCSTCKKLLKKQNCDQSGGELKDEKDGEKDSSKDRSGAMKAGPSKKADSGKAKAGSGIQPPRIEDTVGRLERSMRQLEAQLDTMGLGLVHSSLVLVDTKDHVKKLVETNEETANRCGNKWVEMKEARASLLAAVGDLKKAGTTAAGSEPVMRLIERHIQTCENLAKVVADISVTTIRVVGEMTASTNALAAALGHPGVPMEED</sequence>
<proteinExistence type="predicted"/>
<organism evidence="2 3">
    <name type="scientific">Candolleomyces aberdarensis</name>
    <dbReference type="NCBI Taxonomy" id="2316362"/>
    <lineage>
        <taxon>Eukaryota</taxon>
        <taxon>Fungi</taxon>
        <taxon>Dikarya</taxon>
        <taxon>Basidiomycota</taxon>
        <taxon>Agaricomycotina</taxon>
        <taxon>Agaricomycetes</taxon>
        <taxon>Agaricomycetidae</taxon>
        <taxon>Agaricales</taxon>
        <taxon>Agaricineae</taxon>
        <taxon>Psathyrellaceae</taxon>
        <taxon>Candolleomyces</taxon>
    </lineage>
</organism>
<accession>A0A4Q2DXM9</accession>
<feature type="region of interest" description="Disordered" evidence="1">
    <location>
        <begin position="98"/>
        <end position="260"/>
    </location>
</feature>